<sequence>MVKPLITREMRERARRAPNSWLHVTDPGHDGTSTEAVIGRYLVDSQGEITDQYVPNPRYRAREVVFENELESVMYLVHRGHADKAELVNAVLAAELVLPADPSREPRRHLVVRGDVVDVFASERARPPDWPPHWHLFRGVELAVVLDAQERPATVLLTAQGGVQFEIPGEVLVDGLRDVITMG</sequence>
<evidence type="ECO:0000313" key="1">
    <source>
        <dbReference type="EMBL" id="GGN13963.1"/>
    </source>
</evidence>
<reference evidence="2" key="1">
    <citation type="journal article" date="2019" name="Int. J. Syst. Evol. Microbiol.">
        <title>The Global Catalogue of Microorganisms (GCM) 10K type strain sequencing project: providing services to taxonomists for standard genome sequencing and annotation.</title>
        <authorList>
            <consortium name="The Broad Institute Genomics Platform"/>
            <consortium name="The Broad Institute Genome Sequencing Center for Infectious Disease"/>
            <person name="Wu L."/>
            <person name="Ma J."/>
        </authorList>
    </citation>
    <scope>NUCLEOTIDE SEQUENCE [LARGE SCALE GENOMIC DNA]</scope>
    <source>
        <strain evidence="2">CGMCC 4.7319</strain>
    </source>
</reference>
<dbReference type="EMBL" id="BMNC01000011">
    <property type="protein sequence ID" value="GGN13963.1"/>
    <property type="molecule type" value="Genomic_DNA"/>
</dbReference>
<proteinExistence type="predicted"/>
<accession>A0ABQ2IJC4</accession>
<organism evidence="1 2">
    <name type="scientific">Lentzea pudingi</name>
    <dbReference type="NCBI Taxonomy" id="1789439"/>
    <lineage>
        <taxon>Bacteria</taxon>
        <taxon>Bacillati</taxon>
        <taxon>Actinomycetota</taxon>
        <taxon>Actinomycetes</taxon>
        <taxon>Pseudonocardiales</taxon>
        <taxon>Pseudonocardiaceae</taxon>
        <taxon>Lentzea</taxon>
    </lineage>
</organism>
<keyword evidence="2" id="KW-1185">Reference proteome</keyword>
<evidence type="ECO:0000313" key="2">
    <source>
        <dbReference type="Proteomes" id="UP000597656"/>
    </source>
</evidence>
<protein>
    <submittedName>
        <fullName evidence="1">Uncharacterized protein</fullName>
    </submittedName>
</protein>
<name>A0ABQ2IJC4_9PSEU</name>
<gene>
    <name evidence="1" type="ORF">GCM10011609_63160</name>
</gene>
<dbReference type="Proteomes" id="UP000597656">
    <property type="component" value="Unassembled WGS sequence"/>
</dbReference>
<comment type="caution">
    <text evidence="1">The sequence shown here is derived from an EMBL/GenBank/DDBJ whole genome shotgun (WGS) entry which is preliminary data.</text>
</comment>